<feature type="signal peptide" evidence="3">
    <location>
        <begin position="1"/>
        <end position="24"/>
    </location>
</feature>
<dbReference type="Gene3D" id="2.70.70.10">
    <property type="entry name" value="Glucose Permease (Domain IIA)"/>
    <property type="match status" value="1"/>
</dbReference>
<dbReference type="Gene3D" id="6.10.250.3150">
    <property type="match status" value="1"/>
</dbReference>
<proteinExistence type="predicted"/>
<feature type="chain" id="PRO_5035147320" evidence="3">
    <location>
        <begin position="25"/>
        <end position="424"/>
    </location>
</feature>
<dbReference type="InterPro" id="IPR011055">
    <property type="entry name" value="Dup_hybrid_motif"/>
</dbReference>
<keyword evidence="6" id="KW-1185">Reference proteome</keyword>
<feature type="coiled-coil region" evidence="2">
    <location>
        <begin position="156"/>
        <end position="250"/>
    </location>
</feature>
<feature type="coiled-coil region" evidence="2">
    <location>
        <begin position="85"/>
        <end position="119"/>
    </location>
</feature>
<evidence type="ECO:0000256" key="2">
    <source>
        <dbReference type="SAM" id="Coils"/>
    </source>
</evidence>
<protein>
    <submittedName>
        <fullName evidence="5">Peptidase M23</fullName>
    </submittedName>
</protein>
<accession>A0A8J2TND6</accession>
<dbReference type="PANTHER" id="PTHR21666:SF289">
    <property type="entry name" value="L-ALA--D-GLU ENDOPEPTIDASE"/>
    <property type="match status" value="1"/>
</dbReference>
<comment type="caution">
    <text evidence="5">The sequence shown here is derived from an EMBL/GenBank/DDBJ whole genome shotgun (WGS) entry which is preliminary data.</text>
</comment>
<gene>
    <name evidence="5" type="ORF">GCM10011531_12870</name>
</gene>
<dbReference type="InterPro" id="IPR050570">
    <property type="entry name" value="Cell_wall_metabolism_enzyme"/>
</dbReference>
<dbReference type="CDD" id="cd12797">
    <property type="entry name" value="M23_peptidase"/>
    <property type="match status" value="1"/>
</dbReference>
<evidence type="ECO:0000313" key="6">
    <source>
        <dbReference type="Proteomes" id="UP000598120"/>
    </source>
</evidence>
<feature type="coiled-coil region" evidence="2">
    <location>
        <begin position="22"/>
        <end position="49"/>
    </location>
</feature>
<dbReference type="EMBL" id="BMIC01000001">
    <property type="protein sequence ID" value="GFZ83488.1"/>
    <property type="molecule type" value="Genomic_DNA"/>
</dbReference>
<dbReference type="Proteomes" id="UP000598120">
    <property type="component" value="Unassembled WGS sequence"/>
</dbReference>
<evidence type="ECO:0000256" key="3">
    <source>
        <dbReference type="SAM" id="SignalP"/>
    </source>
</evidence>
<dbReference type="InterPro" id="IPR016047">
    <property type="entry name" value="M23ase_b-sheet_dom"/>
</dbReference>
<feature type="domain" description="M23ase beta-sheet core" evidence="4">
    <location>
        <begin position="322"/>
        <end position="412"/>
    </location>
</feature>
<dbReference type="AlphaFoldDB" id="A0A8J2TND6"/>
<dbReference type="RefSeq" id="WP_188605486.1">
    <property type="nucleotide sequence ID" value="NZ_BMIC01000001.1"/>
</dbReference>
<keyword evidence="1 3" id="KW-0732">Signal</keyword>
<dbReference type="PANTHER" id="PTHR21666">
    <property type="entry name" value="PEPTIDASE-RELATED"/>
    <property type="match status" value="1"/>
</dbReference>
<evidence type="ECO:0000259" key="4">
    <source>
        <dbReference type="Pfam" id="PF01551"/>
    </source>
</evidence>
<sequence length="424" mass="48604">MKFTKPTYFSLITLLLLCILNTNAQSKKQQELEERRQEILKEINQYNQLISSNKKKEKSIVTVVEDLNYKVKVRQNLIKVTNDQANLLSREINTNQKEISHLRDQLKDLKEDYAAMVVKSYKSKSEQSRVMFLLSSENFKQAYKRLQYIRQYTKYQEQQGEEIKNKTQKLQELNTSLLQQKKDKDRLIQENRLAKAKLEEDMKEHQALVASIKKDLSKYTSQIKTKQQEVDKIDREIERLIREAIAEANRKALAEANKNGNTNTKETKASSSGFALTPEAKILAANFESNKGKFSWPVEKGIVKTRFGTQPSPIDPSLTIKSNGVRIATEEGSKVRVVFEGTVSAVIAIKNSNPAVLIEHGNYFTVYKNLSKVYVKKGDKVSTKQVIGEVFTSSNGETILSFSIYKVDSKNSEYQDPSGWIYKM</sequence>
<evidence type="ECO:0000313" key="5">
    <source>
        <dbReference type="EMBL" id="GFZ83488.1"/>
    </source>
</evidence>
<dbReference type="SUPFAM" id="SSF51261">
    <property type="entry name" value="Duplicated hybrid motif"/>
    <property type="match status" value="1"/>
</dbReference>
<keyword evidence="2" id="KW-0175">Coiled coil</keyword>
<dbReference type="Pfam" id="PF01551">
    <property type="entry name" value="Peptidase_M23"/>
    <property type="match status" value="1"/>
</dbReference>
<dbReference type="GO" id="GO:0004222">
    <property type="term" value="F:metalloendopeptidase activity"/>
    <property type="evidence" value="ECO:0007669"/>
    <property type="project" value="TreeGrafter"/>
</dbReference>
<reference evidence="5 6" key="1">
    <citation type="journal article" date="2014" name="Int. J. Syst. Evol. Microbiol.">
        <title>Complete genome sequence of Corynebacterium casei LMG S-19264T (=DSM 44701T), isolated from a smear-ripened cheese.</title>
        <authorList>
            <consortium name="US DOE Joint Genome Institute (JGI-PGF)"/>
            <person name="Walter F."/>
            <person name="Albersmeier A."/>
            <person name="Kalinowski J."/>
            <person name="Ruckert C."/>
        </authorList>
    </citation>
    <scope>NUCLEOTIDE SEQUENCE [LARGE SCALE GENOMIC DNA]</scope>
    <source>
        <strain evidence="5 6">CGMCC 1.15295</strain>
    </source>
</reference>
<name>A0A8J2TND6_9FLAO</name>
<evidence type="ECO:0000256" key="1">
    <source>
        <dbReference type="ARBA" id="ARBA00022729"/>
    </source>
</evidence>
<organism evidence="5 6">
    <name type="scientific">Aquaticitalea lipolytica</name>
    <dbReference type="NCBI Taxonomy" id="1247562"/>
    <lineage>
        <taxon>Bacteria</taxon>
        <taxon>Pseudomonadati</taxon>
        <taxon>Bacteroidota</taxon>
        <taxon>Flavobacteriia</taxon>
        <taxon>Flavobacteriales</taxon>
        <taxon>Flavobacteriaceae</taxon>
        <taxon>Aquaticitalea</taxon>
    </lineage>
</organism>